<comment type="caution">
    <text evidence="2">The sequence shown here is derived from an EMBL/GenBank/DDBJ whole genome shotgun (WGS) entry which is preliminary data.</text>
</comment>
<accession>A0AAD1X4Z7</accession>
<evidence type="ECO:0000313" key="3">
    <source>
        <dbReference type="Proteomes" id="UP001295684"/>
    </source>
</evidence>
<sequence>MSSLSCNPRKLNLALVALSLFVMFCSPSNDCLIFLDCFMLSTESTMLQCTHNSRICSIIILFSNKRSLTYSKYACFSSGSMEVFKEFWNFIRCCVTNSSNELM</sequence>
<keyword evidence="1" id="KW-0732">Signal</keyword>
<keyword evidence="3" id="KW-1185">Reference proteome</keyword>
<evidence type="ECO:0000256" key="1">
    <source>
        <dbReference type="SAM" id="SignalP"/>
    </source>
</evidence>
<proteinExistence type="predicted"/>
<protein>
    <recommendedName>
        <fullName evidence="4">Secreted protein</fullName>
    </recommendedName>
</protein>
<gene>
    <name evidence="2" type="ORF">ECRASSUSDP1_LOCUS4613</name>
</gene>
<feature type="chain" id="PRO_5042107507" description="Secreted protein" evidence="1">
    <location>
        <begin position="28"/>
        <end position="103"/>
    </location>
</feature>
<dbReference type="EMBL" id="CAMPGE010004437">
    <property type="protein sequence ID" value="CAI2363283.1"/>
    <property type="molecule type" value="Genomic_DNA"/>
</dbReference>
<name>A0AAD1X4Z7_EUPCR</name>
<evidence type="ECO:0000313" key="2">
    <source>
        <dbReference type="EMBL" id="CAI2363283.1"/>
    </source>
</evidence>
<organism evidence="2 3">
    <name type="scientific">Euplotes crassus</name>
    <dbReference type="NCBI Taxonomy" id="5936"/>
    <lineage>
        <taxon>Eukaryota</taxon>
        <taxon>Sar</taxon>
        <taxon>Alveolata</taxon>
        <taxon>Ciliophora</taxon>
        <taxon>Intramacronucleata</taxon>
        <taxon>Spirotrichea</taxon>
        <taxon>Hypotrichia</taxon>
        <taxon>Euplotida</taxon>
        <taxon>Euplotidae</taxon>
        <taxon>Moneuplotes</taxon>
    </lineage>
</organism>
<reference evidence="2" key="1">
    <citation type="submission" date="2023-07" db="EMBL/GenBank/DDBJ databases">
        <authorList>
            <consortium name="AG Swart"/>
            <person name="Singh M."/>
            <person name="Singh A."/>
            <person name="Seah K."/>
            <person name="Emmerich C."/>
        </authorList>
    </citation>
    <scope>NUCLEOTIDE SEQUENCE</scope>
    <source>
        <strain evidence="2">DP1</strain>
    </source>
</reference>
<dbReference type="AlphaFoldDB" id="A0AAD1X4Z7"/>
<dbReference type="Proteomes" id="UP001295684">
    <property type="component" value="Unassembled WGS sequence"/>
</dbReference>
<feature type="signal peptide" evidence="1">
    <location>
        <begin position="1"/>
        <end position="27"/>
    </location>
</feature>
<evidence type="ECO:0008006" key="4">
    <source>
        <dbReference type="Google" id="ProtNLM"/>
    </source>
</evidence>